<dbReference type="PANTHER" id="PTHR12598">
    <property type="entry name" value="COPPER HOMEOSTASIS PROTEIN CUTC"/>
    <property type="match status" value="1"/>
</dbReference>
<organism evidence="3 4">
    <name type="scientific">Gregarina niphandrodes</name>
    <name type="common">Septate eugregarine</name>
    <dbReference type="NCBI Taxonomy" id="110365"/>
    <lineage>
        <taxon>Eukaryota</taxon>
        <taxon>Sar</taxon>
        <taxon>Alveolata</taxon>
        <taxon>Apicomplexa</taxon>
        <taxon>Conoidasida</taxon>
        <taxon>Gregarinasina</taxon>
        <taxon>Eugregarinorida</taxon>
        <taxon>Gregarinidae</taxon>
        <taxon>Gregarina</taxon>
    </lineage>
</organism>
<protein>
    <recommendedName>
        <fullName evidence="2">Copper homeostasis protein cutC homolog</fullName>
    </recommendedName>
</protein>
<dbReference type="RefSeq" id="XP_011129978.1">
    <property type="nucleotide sequence ID" value="XM_011131676.1"/>
</dbReference>
<dbReference type="Gene3D" id="3.20.20.380">
    <property type="entry name" value="Copper homeostasis (CutC) domain"/>
    <property type="match status" value="1"/>
</dbReference>
<dbReference type="Pfam" id="PF03932">
    <property type="entry name" value="CutC"/>
    <property type="match status" value="1"/>
</dbReference>
<dbReference type="AlphaFoldDB" id="A0A023B8V4"/>
<dbReference type="PANTHER" id="PTHR12598:SF0">
    <property type="entry name" value="COPPER HOMEOSTASIS PROTEIN CUTC HOMOLOG"/>
    <property type="match status" value="1"/>
</dbReference>
<comment type="similarity">
    <text evidence="1">Belongs to the CutC family.</text>
</comment>
<proteinExistence type="inferred from homology"/>
<comment type="caution">
    <text evidence="3">The sequence shown here is derived from an EMBL/GenBank/DDBJ whole genome shotgun (WGS) entry which is preliminary data.</text>
</comment>
<gene>
    <name evidence="3" type="ORF">GNI_056480</name>
</gene>
<reference evidence="3" key="1">
    <citation type="submission" date="2013-12" db="EMBL/GenBank/DDBJ databases">
        <authorList>
            <person name="Omoto C.K."/>
            <person name="Sibley D."/>
            <person name="Venepally P."/>
            <person name="Hadjithomas M."/>
            <person name="Karamycheva S."/>
            <person name="Brunk B."/>
            <person name="Roos D."/>
            <person name="Caler E."/>
            <person name="Lorenzi H."/>
        </authorList>
    </citation>
    <scope>NUCLEOTIDE SEQUENCE</scope>
</reference>
<evidence type="ECO:0000313" key="3">
    <source>
        <dbReference type="EMBL" id="EZG70159.1"/>
    </source>
</evidence>
<dbReference type="GO" id="GO:0005507">
    <property type="term" value="F:copper ion binding"/>
    <property type="evidence" value="ECO:0007669"/>
    <property type="project" value="TreeGrafter"/>
</dbReference>
<dbReference type="OrthoDB" id="7392499at2759"/>
<name>A0A023B8V4_GRENI</name>
<dbReference type="eggNOG" id="KOG4013">
    <property type="taxonomic scope" value="Eukaryota"/>
</dbReference>
<evidence type="ECO:0000256" key="1">
    <source>
        <dbReference type="ARBA" id="ARBA00007768"/>
    </source>
</evidence>
<dbReference type="EMBL" id="AFNH02000427">
    <property type="protein sequence ID" value="EZG70159.1"/>
    <property type="molecule type" value="Genomic_DNA"/>
</dbReference>
<dbReference type="Proteomes" id="UP000019763">
    <property type="component" value="Unassembled WGS sequence"/>
</dbReference>
<sequence>MPKIQLEVCIDDPQSVNILNTCDVQRIEVCGHLSIGGVTPPLPLVRYVNEYSTIPFRVMIRVRAGLFDYTETEWKMMYEEARAIKEVCELNPLWEGFVIGALKPNGSEIDVDALKKFAQELCLSESGRHLTLHRCVDILPQSNMKTEIQRCLQAIPVIDAVLTSGGSSDGAHQGVHTLSSMMDLPIMVGSGVNEKTLPLLRAQLPQVAWWHGSFSRVVEADNRFHFGERSRVDAAKIATSRN</sequence>
<dbReference type="InterPro" id="IPR005627">
    <property type="entry name" value="CutC-like"/>
</dbReference>
<dbReference type="GeneID" id="22912101"/>
<dbReference type="VEuPathDB" id="CryptoDB:GNI_056480"/>
<dbReference type="InterPro" id="IPR036822">
    <property type="entry name" value="CutC-like_dom_sf"/>
</dbReference>
<accession>A0A023B8V4</accession>
<keyword evidence="4" id="KW-1185">Reference proteome</keyword>
<dbReference type="SUPFAM" id="SSF110395">
    <property type="entry name" value="CutC-like"/>
    <property type="match status" value="1"/>
</dbReference>
<evidence type="ECO:0000313" key="4">
    <source>
        <dbReference type="Proteomes" id="UP000019763"/>
    </source>
</evidence>
<evidence type="ECO:0000256" key="2">
    <source>
        <dbReference type="ARBA" id="ARBA00019014"/>
    </source>
</evidence>